<sequence length="308" mass="29647">MRKSIIISLLAGVALPLSAYAQDSGTTPPAGGETMPPAASDGAAPTTTAPSDDAATSTTGAAAPAEDAGTMSDTQTAPAGSMDSSSNSAATMDDSAPAADGAPASDGAMTADSGPFVTVPPTGAWRATDLEGKDVYDTQGEDIGEITDVLLSEDGKVMAVLVGVGGFLGIGEKDVAVSMSALEFGPGKTEGLKTEEEVNAAASASTGAGGTGMATGTAGGTGMAGGTSGGVEPAPAATAEPQEPVVGDDNLPDRIVLNVSREQLENAPAFGETEDEGEDDTAASTAAPTDPASGDASQPAAGAVAPAN</sequence>
<dbReference type="PANTHER" id="PTHR36505:SF1">
    <property type="entry name" value="BLR1072 PROTEIN"/>
    <property type="match status" value="1"/>
</dbReference>
<feature type="chain" id="PRO_5045465627" evidence="2">
    <location>
        <begin position="22"/>
        <end position="308"/>
    </location>
</feature>
<feature type="domain" description="PRC-barrel" evidence="3">
    <location>
        <begin position="126"/>
        <end position="180"/>
    </location>
</feature>
<evidence type="ECO:0000313" key="5">
    <source>
        <dbReference type="Proteomes" id="UP001164020"/>
    </source>
</evidence>
<gene>
    <name evidence="4" type="ORF">OH818_11825</name>
</gene>
<name>A0ABY7C6F4_9HYPH</name>
<feature type="region of interest" description="Disordered" evidence="1">
    <location>
        <begin position="20"/>
        <end position="121"/>
    </location>
</feature>
<dbReference type="PANTHER" id="PTHR36505">
    <property type="entry name" value="BLR1072 PROTEIN"/>
    <property type="match status" value="1"/>
</dbReference>
<feature type="signal peptide" evidence="2">
    <location>
        <begin position="1"/>
        <end position="21"/>
    </location>
</feature>
<feature type="compositionally biased region" description="Low complexity" evidence="1">
    <location>
        <begin position="36"/>
        <end position="65"/>
    </location>
</feature>
<feature type="region of interest" description="Disordered" evidence="1">
    <location>
        <begin position="202"/>
        <end position="308"/>
    </location>
</feature>
<dbReference type="Pfam" id="PF05239">
    <property type="entry name" value="PRC"/>
    <property type="match status" value="1"/>
</dbReference>
<evidence type="ECO:0000256" key="2">
    <source>
        <dbReference type="SAM" id="SignalP"/>
    </source>
</evidence>
<feature type="compositionally biased region" description="Low complexity" evidence="1">
    <location>
        <begin position="230"/>
        <end position="245"/>
    </location>
</feature>
<dbReference type="Gene3D" id="2.30.30.240">
    <property type="entry name" value="PRC-barrel domain"/>
    <property type="match status" value="1"/>
</dbReference>
<keyword evidence="2" id="KW-0732">Signal</keyword>
<evidence type="ECO:0000313" key="4">
    <source>
        <dbReference type="EMBL" id="WAP70639.1"/>
    </source>
</evidence>
<protein>
    <submittedName>
        <fullName evidence="4">PRC-barrel domain-containing protein</fullName>
    </submittedName>
</protein>
<dbReference type="RefSeq" id="WP_268883147.1">
    <property type="nucleotide sequence ID" value="NZ_CP114029.1"/>
</dbReference>
<feature type="compositionally biased region" description="Low complexity" evidence="1">
    <location>
        <begin position="93"/>
        <end position="108"/>
    </location>
</feature>
<feature type="compositionally biased region" description="Gly residues" evidence="1">
    <location>
        <begin position="207"/>
        <end position="229"/>
    </location>
</feature>
<organism evidence="4 5">
    <name type="scientific">Jiella pelagia</name>
    <dbReference type="NCBI Taxonomy" id="2986949"/>
    <lineage>
        <taxon>Bacteria</taxon>
        <taxon>Pseudomonadati</taxon>
        <taxon>Pseudomonadota</taxon>
        <taxon>Alphaproteobacteria</taxon>
        <taxon>Hyphomicrobiales</taxon>
        <taxon>Aurantimonadaceae</taxon>
        <taxon>Jiella</taxon>
    </lineage>
</organism>
<dbReference type="Proteomes" id="UP001164020">
    <property type="component" value="Chromosome"/>
</dbReference>
<keyword evidence="5" id="KW-1185">Reference proteome</keyword>
<accession>A0ABY7C6F4</accession>
<evidence type="ECO:0000259" key="3">
    <source>
        <dbReference type="Pfam" id="PF05239"/>
    </source>
</evidence>
<evidence type="ECO:0000256" key="1">
    <source>
        <dbReference type="SAM" id="MobiDB-lite"/>
    </source>
</evidence>
<feature type="compositionally biased region" description="Polar residues" evidence="1">
    <location>
        <begin position="71"/>
        <end position="90"/>
    </location>
</feature>
<dbReference type="InterPro" id="IPR027275">
    <property type="entry name" value="PRC-brl_dom"/>
</dbReference>
<dbReference type="EMBL" id="CP114029">
    <property type="protein sequence ID" value="WAP70639.1"/>
    <property type="molecule type" value="Genomic_DNA"/>
</dbReference>
<reference evidence="4" key="1">
    <citation type="submission" date="2022-12" db="EMBL/GenBank/DDBJ databases">
        <title>Jiella pelagia sp. nov., isolated from phosphonate enriched culture of Northwest Pacific surface seawater.</title>
        <authorList>
            <person name="Shin D.Y."/>
            <person name="Hwang C.Y."/>
        </authorList>
    </citation>
    <scope>NUCLEOTIDE SEQUENCE</scope>
    <source>
        <strain evidence="4">HL-NP1</strain>
    </source>
</reference>
<feature type="compositionally biased region" description="Acidic residues" evidence="1">
    <location>
        <begin position="272"/>
        <end position="281"/>
    </location>
</feature>
<dbReference type="InterPro" id="IPR011033">
    <property type="entry name" value="PRC_barrel-like_sf"/>
</dbReference>
<proteinExistence type="predicted"/>
<feature type="compositionally biased region" description="Low complexity" evidence="1">
    <location>
        <begin position="282"/>
        <end position="308"/>
    </location>
</feature>
<dbReference type="SUPFAM" id="SSF50346">
    <property type="entry name" value="PRC-barrel domain"/>
    <property type="match status" value="1"/>
</dbReference>